<protein>
    <recommendedName>
        <fullName evidence="4">Transcription factor zinc-finger domain-containing protein</fullName>
    </recommendedName>
</protein>
<evidence type="ECO:0000313" key="3">
    <source>
        <dbReference type="Proteomes" id="UP001597097"/>
    </source>
</evidence>
<gene>
    <name evidence="2" type="ORF">ACFSJ0_39990</name>
</gene>
<evidence type="ECO:0000313" key="2">
    <source>
        <dbReference type="EMBL" id="MFD1543285.1"/>
    </source>
</evidence>
<organism evidence="2 3">
    <name type="scientific">Nonomuraea guangzhouensis</name>
    <dbReference type="NCBI Taxonomy" id="1291555"/>
    <lineage>
        <taxon>Bacteria</taxon>
        <taxon>Bacillati</taxon>
        <taxon>Actinomycetota</taxon>
        <taxon>Actinomycetes</taxon>
        <taxon>Streptosporangiales</taxon>
        <taxon>Streptosporangiaceae</taxon>
        <taxon>Nonomuraea</taxon>
    </lineage>
</organism>
<dbReference type="EMBL" id="JBHUCM010000038">
    <property type="protein sequence ID" value="MFD1543285.1"/>
    <property type="molecule type" value="Genomic_DNA"/>
</dbReference>
<sequence>MTDPITCPECGGRRGEQFGELFLACRFCAGRGWVGAEHEPAEEVPEPPDGPPPVWEDRRWRDPGVAEALGCPYCFGSGQVTHVDRDRGALVTVACSCRTDPQS</sequence>
<accession>A0ABW4GL10</accession>
<proteinExistence type="predicted"/>
<evidence type="ECO:0000256" key="1">
    <source>
        <dbReference type="SAM" id="MobiDB-lite"/>
    </source>
</evidence>
<name>A0ABW4GL10_9ACTN</name>
<reference evidence="3" key="1">
    <citation type="journal article" date="2019" name="Int. J. Syst. Evol. Microbiol.">
        <title>The Global Catalogue of Microorganisms (GCM) 10K type strain sequencing project: providing services to taxonomists for standard genome sequencing and annotation.</title>
        <authorList>
            <consortium name="The Broad Institute Genomics Platform"/>
            <consortium name="The Broad Institute Genome Sequencing Center for Infectious Disease"/>
            <person name="Wu L."/>
            <person name="Ma J."/>
        </authorList>
    </citation>
    <scope>NUCLEOTIDE SEQUENCE [LARGE SCALE GENOMIC DNA]</scope>
    <source>
        <strain evidence="3">CGMCC 1.15399</strain>
    </source>
</reference>
<dbReference type="RefSeq" id="WP_219536155.1">
    <property type="nucleotide sequence ID" value="NZ_JAHKRM010000028.1"/>
</dbReference>
<feature type="region of interest" description="Disordered" evidence="1">
    <location>
        <begin position="37"/>
        <end position="56"/>
    </location>
</feature>
<dbReference type="Proteomes" id="UP001597097">
    <property type="component" value="Unassembled WGS sequence"/>
</dbReference>
<comment type="caution">
    <text evidence="2">The sequence shown here is derived from an EMBL/GenBank/DDBJ whole genome shotgun (WGS) entry which is preliminary data.</text>
</comment>
<evidence type="ECO:0008006" key="4">
    <source>
        <dbReference type="Google" id="ProtNLM"/>
    </source>
</evidence>
<keyword evidence="3" id="KW-1185">Reference proteome</keyword>